<name>A0A2R6S0L1_ACTCC</name>
<dbReference type="Proteomes" id="UP000241394">
    <property type="component" value="Chromosome LG1"/>
</dbReference>
<protein>
    <submittedName>
        <fullName evidence="2">Trigger factor like</fullName>
    </submittedName>
</protein>
<organism evidence="2 3">
    <name type="scientific">Actinidia chinensis var. chinensis</name>
    <name type="common">Chinese soft-hair kiwi</name>
    <dbReference type="NCBI Taxonomy" id="1590841"/>
    <lineage>
        <taxon>Eukaryota</taxon>
        <taxon>Viridiplantae</taxon>
        <taxon>Streptophyta</taxon>
        <taxon>Embryophyta</taxon>
        <taxon>Tracheophyta</taxon>
        <taxon>Spermatophyta</taxon>
        <taxon>Magnoliopsida</taxon>
        <taxon>eudicotyledons</taxon>
        <taxon>Gunneridae</taxon>
        <taxon>Pentapetalae</taxon>
        <taxon>asterids</taxon>
        <taxon>Ericales</taxon>
        <taxon>Actinidiaceae</taxon>
        <taxon>Actinidia</taxon>
    </lineage>
</organism>
<evidence type="ECO:0000313" key="2">
    <source>
        <dbReference type="EMBL" id="PSS35798.1"/>
    </source>
</evidence>
<reference evidence="2 3" key="1">
    <citation type="submission" date="2017-07" db="EMBL/GenBank/DDBJ databases">
        <title>An improved, manually edited Actinidia chinensis var. chinensis (kiwifruit) genome highlights the challenges associated with draft genomes and gene prediction in plants.</title>
        <authorList>
            <person name="Pilkington S."/>
            <person name="Crowhurst R."/>
            <person name="Hilario E."/>
            <person name="Nardozza S."/>
            <person name="Fraser L."/>
            <person name="Peng Y."/>
            <person name="Gunaseelan K."/>
            <person name="Simpson R."/>
            <person name="Tahir J."/>
            <person name="Deroles S."/>
            <person name="Templeton K."/>
            <person name="Luo Z."/>
            <person name="Davy M."/>
            <person name="Cheng C."/>
            <person name="Mcneilage M."/>
            <person name="Scaglione D."/>
            <person name="Liu Y."/>
            <person name="Zhang Q."/>
            <person name="Datson P."/>
            <person name="De Silva N."/>
            <person name="Gardiner S."/>
            <person name="Bassett H."/>
            <person name="Chagne D."/>
            <person name="Mccallum J."/>
            <person name="Dzierzon H."/>
            <person name="Deng C."/>
            <person name="Wang Y.-Y."/>
            <person name="Barron N."/>
            <person name="Manako K."/>
            <person name="Bowen J."/>
            <person name="Foster T."/>
            <person name="Erridge Z."/>
            <person name="Tiffin H."/>
            <person name="Waite C."/>
            <person name="Davies K."/>
            <person name="Grierson E."/>
            <person name="Laing W."/>
            <person name="Kirk R."/>
            <person name="Chen X."/>
            <person name="Wood M."/>
            <person name="Montefiori M."/>
            <person name="Brummell D."/>
            <person name="Schwinn K."/>
            <person name="Catanach A."/>
            <person name="Fullerton C."/>
            <person name="Li D."/>
            <person name="Meiyalaghan S."/>
            <person name="Nieuwenhuizen N."/>
            <person name="Read N."/>
            <person name="Prakash R."/>
            <person name="Hunter D."/>
            <person name="Zhang H."/>
            <person name="Mckenzie M."/>
            <person name="Knabel M."/>
            <person name="Harris A."/>
            <person name="Allan A."/>
            <person name="Chen A."/>
            <person name="Janssen B."/>
            <person name="Plunkett B."/>
            <person name="Dwamena C."/>
            <person name="Voogd C."/>
            <person name="Leif D."/>
            <person name="Lafferty D."/>
            <person name="Souleyre E."/>
            <person name="Varkonyi-Gasic E."/>
            <person name="Gambi F."/>
            <person name="Hanley J."/>
            <person name="Yao J.-L."/>
            <person name="Cheung J."/>
            <person name="David K."/>
            <person name="Warren B."/>
            <person name="Marsh K."/>
            <person name="Snowden K."/>
            <person name="Lin-Wang K."/>
            <person name="Brian L."/>
            <person name="Martinez-Sanchez M."/>
            <person name="Wang M."/>
            <person name="Ileperuma N."/>
            <person name="Macnee N."/>
            <person name="Campin R."/>
            <person name="Mcatee P."/>
            <person name="Drummond R."/>
            <person name="Espley R."/>
            <person name="Ireland H."/>
            <person name="Wu R."/>
            <person name="Atkinson R."/>
            <person name="Karunairetnam S."/>
            <person name="Bulley S."/>
            <person name="Chunkath S."/>
            <person name="Hanley Z."/>
            <person name="Storey R."/>
            <person name="Thrimawithana A."/>
            <person name="Thomson S."/>
            <person name="David C."/>
            <person name="Testolin R."/>
        </authorList>
    </citation>
    <scope>NUCLEOTIDE SEQUENCE [LARGE SCALE GENOMIC DNA]</scope>
    <source>
        <strain evidence="3">cv. Red5</strain>
        <tissue evidence="2">Young leaf</tissue>
    </source>
</reference>
<accession>A0A2R6S0L1</accession>
<evidence type="ECO:0000313" key="3">
    <source>
        <dbReference type="Proteomes" id="UP000241394"/>
    </source>
</evidence>
<dbReference type="EMBL" id="NKQK01000001">
    <property type="protein sequence ID" value="PSS35798.1"/>
    <property type="molecule type" value="Genomic_DNA"/>
</dbReference>
<dbReference type="STRING" id="1590841.A0A2R6S0L1"/>
<dbReference type="InParanoid" id="A0A2R6S0L1"/>
<comment type="caution">
    <text evidence="2">The sequence shown here is derived from an EMBL/GenBank/DDBJ whole genome shotgun (WGS) entry which is preliminary data.</text>
</comment>
<dbReference type="FunCoup" id="A0A2R6S0L1">
    <property type="interactions" value="464"/>
</dbReference>
<dbReference type="GO" id="GO:0005509">
    <property type="term" value="F:calcium ion binding"/>
    <property type="evidence" value="ECO:0007669"/>
    <property type="project" value="InterPro"/>
</dbReference>
<dbReference type="InterPro" id="IPR002048">
    <property type="entry name" value="EF_hand_dom"/>
</dbReference>
<dbReference type="OMA" id="TNLMFRE"/>
<gene>
    <name evidence="2" type="ORF">CEY00_Acc00412</name>
</gene>
<dbReference type="PROSITE" id="PS50222">
    <property type="entry name" value="EF_HAND_2"/>
    <property type="match status" value="1"/>
</dbReference>
<sequence length="328" mass="36129">MSDGGLTVLDGTQLRTIDLSLPESDGIVTGAELLELAESRASSSLFGLSLPENLKSSALKRLNFGDVVSFRTTELDRDQASSMLKDYVSAIADVLKVDPIVVAILDGKTLKLFLEDEDDFAMLAENLFTDLDTEDKGKINKNEIRNALAHMGVELGIPPFSEFPPLNDILQKHGAEGKEELGQAQFAQLLQPILQELADALAEEHVVVVQNIKIVNGSKLRKLLASEENLNAVVERILQQVNKTGKDAQRRTDMIRVFLEENGKELGLPSSKADESVALLYDEVFTDVGNTESADGSEMDEFRLLVKEILENFAEQLDENPVFQELND</sequence>
<evidence type="ECO:0000259" key="1">
    <source>
        <dbReference type="PROSITE" id="PS50222"/>
    </source>
</evidence>
<proteinExistence type="predicted"/>
<dbReference type="InterPro" id="IPR011992">
    <property type="entry name" value="EF-hand-dom_pair"/>
</dbReference>
<feature type="domain" description="EF-hand" evidence="1">
    <location>
        <begin position="119"/>
        <end position="154"/>
    </location>
</feature>
<dbReference type="Gramene" id="PSS35798">
    <property type="protein sequence ID" value="PSS35798"/>
    <property type="gene ID" value="CEY00_Acc00412"/>
</dbReference>
<keyword evidence="3" id="KW-1185">Reference proteome</keyword>
<dbReference type="AlphaFoldDB" id="A0A2R6S0L1"/>
<dbReference type="PANTHER" id="PTHR34574:SF3">
    <property type="entry name" value="CALCIUM-BINDING EF HAND FAMILY PROTEIN"/>
    <property type="match status" value="1"/>
</dbReference>
<dbReference type="SUPFAM" id="SSF47473">
    <property type="entry name" value="EF-hand"/>
    <property type="match status" value="1"/>
</dbReference>
<reference evidence="3" key="2">
    <citation type="journal article" date="2018" name="BMC Genomics">
        <title>A manually annotated Actinidia chinensis var. chinensis (kiwifruit) genome highlights the challenges associated with draft genomes and gene prediction in plants.</title>
        <authorList>
            <person name="Pilkington S.M."/>
            <person name="Crowhurst R."/>
            <person name="Hilario E."/>
            <person name="Nardozza S."/>
            <person name="Fraser L."/>
            <person name="Peng Y."/>
            <person name="Gunaseelan K."/>
            <person name="Simpson R."/>
            <person name="Tahir J."/>
            <person name="Deroles S.C."/>
            <person name="Templeton K."/>
            <person name="Luo Z."/>
            <person name="Davy M."/>
            <person name="Cheng C."/>
            <person name="McNeilage M."/>
            <person name="Scaglione D."/>
            <person name="Liu Y."/>
            <person name="Zhang Q."/>
            <person name="Datson P."/>
            <person name="De Silva N."/>
            <person name="Gardiner S.E."/>
            <person name="Bassett H."/>
            <person name="Chagne D."/>
            <person name="McCallum J."/>
            <person name="Dzierzon H."/>
            <person name="Deng C."/>
            <person name="Wang Y.Y."/>
            <person name="Barron L."/>
            <person name="Manako K."/>
            <person name="Bowen J."/>
            <person name="Foster T.M."/>
            <person name="Erridge Z.A."/>
            <person name="Tiffin H."/>
            <person name="Waite C.N."/>
            <person name="Davies K.M."/>
            <person name="Grierson E.P."/>
            <person name="Laing W.A."/>
            <person name="Kirk R."/>
            <person name="Chen X."/>
            <person name="Wood M."/>
            <person name="Montefiori M."/>
            <person name="Brummell D.A."/>
            <person name="Schwinn K.E."/>
            <person name="Catanach A."/>
            <person name="Fullerton C."/>
            <person name="Li D."/>
            <person name="Meiyalaghan S."/>
            <person name="Nieuwenhuizen N."/>
            <person name="Read N."/>
            <person name="Prakash R."/>
            <person name="Hunter D."/>
            <person name="Zhang H."/>
            <person name="McKenzie M."/>
            <person name="Knabel M."/>
            <person name="Harris A."/>
            <person name="Allan A.C."/>
            <person name="Gleave A."/>
            <person name="Chen A."/>
            <person name="Janssen B.J."/>
            <person name="Plunkett B."/>
            <person name="Ampomah-Dwamena C."/>
            <person name="Voogd C."/>
            <person name="Leif D."/>
            <person name="Lafferty D."/>
            <person name="Souleyre E.J.F."/>
            <person name="Varkonyi-Gasic E."/>
            <person name="Gambi F."/>
            <person name="Hanley J."/>
            <person name="Yao J.L."/>
            <person name="Cheung J."/>
            <person name="David K.M."/>
            <person name="Warren B."/>
            <person name="Marsh K."/>
            <person name="Snowden K.C."/>
            <person name="Lin-Wang K."/>
            <person name="Brian L."/>
            <person name="Martinez-Sanchez M."/>
            <person name="Wang M."/>
            <person name="Ileperuma N."/>
            <person name="Macnee N."/>
            <person name="Campin R."/>
            <person name="McAtee P."/>
            <person name="Drummond R.S.M."/>
            <person name="Espley R.V."/>
            <person name="Ireland H.S."/>
            <person name="Wu R."/>
            <person name="Atkinson R.G."/>
            <person name="Karunairetnam S."/>
            <person name="Bulley S."/>
            <person name="Chunkath S."/>
            <person name="Hanley Z."/>
            <person name="Storey R."/>
            <person name="Thrimawithana A.H."/>
            <person name="Thomson S."/>
            <person name="David C."/>
            <person name="Testolin R."/>
            <person name="Huang H."/>
            <person name="Hellens R.P."/>
            <person name="Schaffer R.J."/>
        </authorList>
    </citation>
    <scope>NUCLEOTIDE SEQUENCE [LARGE SCALE GENOMIC DNA]</scope>
    <source>
        <strain evidence="3">cv. Red5</strain>
    </source>
</reference>
<dbReference type="PANTHER" id="PTHR34574">
    <property type="entry name" value="CALCIUM-BINDING EF-HAND FAMILY PROTEIN-RELATED"/>
    <property type="match status" value="1"/>
</dbReference>
<dbReference type="OrthoDB" id="2016045at2759"/>